<feature type="compositionally biased region" description="Polar residues" evidence="1">
    <location>
        <begin position="17"/>
        <end position="29"/>
    </location>
</feature>
<evidence type="ECO:0000256" key="1">
    <source>
        <dbReference type="SAM" id="MobiDB-lite"/>
    </source>
</evidence>
<proteinExistence type="predicted"/>
<protein>
    <submittedName>
        <fullName evidence="2">Uncharacterized protein</fullName>
    </submittedName>
</protein>
<name>A0A5B7GHL2_PORTR</name>
<gene>
    <name evidence="2" type="ORF">E2C01_050859</name>
</gene>
<evidence type="ECO:0000313" key="2">
    <source>
        <dbReference type="EMBL" id="MPC56893.1"/>
    </source>
</evidence>
<feature type="region of interest" description="Disordered" evidence="1">
    <location>
        <begin position="1"/>
        <end position="46"/>
    </location>
</feature>
<feature type="compositionally biased region" description="Basic residues" evidence="1">
    <location>
        <begin position="1"/>
        <end position="13"/>
    </location>
</feature>
<organism evidence="2 3">
    <name type="scientific">Portunus trituberculatus</name>
    <name type="common">Swimming crab</name>
    <name type="synonym">Neptunus trituberculatus</name>
    <dbReference type="NCBI Taxonomy" id="210409"/>
    <lineage>
        <taxon>Eukaryota</taxon>
        <taxon>Metazoa</taxon>
        <taxon>Ecdysozoa</taxon>
        <taxon>Arthropoda</taxon>
        <taxon>Crustacea</taxon>
        <taxon>Multicrustacea</taxon>
        <taxon>Malacostraca</taxon>
        <taxon>Eumalacostraca</taxon>
        <taxon>Eucarida</taxon>
        <taxon>Decapoda</taxon>
        <taxon>Pleocyemata</taxon>
        <taxon>Brachyura</taxon>
        <taxon>Eubrachyura</taxon>
        <taxon>Portunoidea</taxon>
        <taxon>Portunidae</taxon>
        <taxon>Portuninae</taxon>
        <taxon>Portunus</taxon>
    </lineage>
</organism>
<keyword evidence="3" id="KW-1185">Reference proteome</keyword>
<dbReference type="Proteomes" id="UP000324222">
    <property type="component" value="Unassembled WGS sequence"/>
</dbReference>
<comment type="caution">
    <text evidence="2">The sequence shown here is derived from an EMBL/GenBank/DDBJ whole genome shotgun (WGS) entry which is preliminary data.</text>
</comment>
<sequence length="85" mass="9238">MQRKTEKTKRKEKRNATFGQLLSSPTHTTPRPLKASTPRLSTSPLRRNLSPACPILGPPVNRHSLPALLRPCSADKRAVSASGLG</sequence>
<reference evidence="2 3" key="1">
    <citation type="submission" date="2019-05" db="EMBL/GenBank/DDBJ databases">
        <title>Another draft genome of Portunus trituberculatus and its Hox gene families provides insights of decapod evolution.</title>
        <authorList>
            <person name="Jeong J.-H."/>
            <person name="Song I."/>
            <person name="Kim S."/>
            <person name="Choi T."/>
            <person name="Kim D."/>
            <person name="Ryu S."/>
            <person name="Kim W."/>
        </authorList>
    </citation>
    <scope>NUCLEOTIDE SEQUENCE [LARGE SCALE GENOMIC DNA]</scope>
    <source>
        <tissue evidence="2">Muscle</tissue>
    </source>
</reference>
<dbReference type="EMBL" id="VSRR010014331">
    <property type="protein sequence ID" value="MPC56893.1"/>
    <property type="molecule type" value="Genomic_DNA"/>
</dbReference>
<accession>A0A5B7GHL2</accession>
<evidence type="ECO:0000313" key="3">
    <source>
        <dbReference type="Proteomes" id="UP000324222"/>
    </source>
</evidence>
<dbReference type="AlphaFoldDB" id="A0A5B7GHL2"/>